<reference evidence="4 5" key="1">
    <citation type="submission" date="2020-07" db="EMBL/GenBank/DDBJ databases">
        <title>Sequencing the genomes of 1000 actinobacteria strains.</title>
        <authorList>
            <person name="Klenk H.-P."/>
        </authorList>
    </citation>
    <scope>NUCLEOTIDE SEQUENCE [LARGE SCALE GENOMIC DNA]</scope>
    <source>
        <strain evidence="4 5">DSM 24723</strain>
    </source>
</reference>
<dbReference type="InterPro" id="IPR019257">
    <property type="entry name" value="MeTrfase_dom"/>
</dbReference>
<accession>A0A852X134</accession>
<dbReference type="EC" id="2.1.1.44" evidence="4"/>
<dbReference type="Pfam" id="PF10017">
    <property type="entry name" value="Methyltransf_33"/>
    <property type="match status" value="1"/>
</dbReference>
<keyword evidence="2 4" id="KW-0808">Transferase</keyword>
<dbReference type="PANTHER" id="PTHR43397:SF1">
    <property type="entry name" value="ERGOTHIONEINE BIOSYNTHESIS PROTEIN 1"/>
    <property type="match status" value="1"/>
</dbReference>
<dbReference type="InterPro" id="IPR017804">
    <property type="entry name" value="MeTrfase_EgtD-like"/>
</dbReference>
<keyword evidence="5" id="KW-1185">Reference proteome</keyword>
<feature type="domain" description="Histidine-specific methyltransferase SAM-dependent" evidence="3">
    <location>
        <begin position="7"/>
        <end position="321"/>
    </location>
</feature>
<dbReference type="InterPro" id="IPR035094">
    <property type="entry name" value="EgtD"/>
</dbReference>
<dbReference type="GO" id="GO:0032259">
    <property type="term" value="P:methylation"/>
    <property type="evidence" value="ECO:0007669"/>
    <property type="project" value="UniProtKB-KW"/>
</dbReference>
<dbReference type="InterPro" id="IPR051128">
    <property type="entry name" value="EgtD_Methyltrsf_superfamily"/>
</dbReference>
<evidence type="ECO:0000256" key="2">
    <source>
        <dbReference type="ARBA" id="ARBA00022679"/>
    </source>
</evidence>
<name>A0A852X134_9MICO</name>
<dbReference type="Gene3D" id="3.40.50.150">
    <property type="entry name" value="Vaccinia Virus protein VP39"/>
    <property type="match status" value="1"/>
</dbReference>
<dbReference type="AlphaFoldDB" id="A0A852X134"/>
<evidence type="ECO:0000313" key="4">
    <source>
        <dbReference type="EMBL" id="NYG36826.1"/>
    </source>
</evidence>
<organism evidence="4 5">
    <name type="scientific">Janibacter alkaliphilus</name>
    <dbReference type="NCBI Taxonomy" id="1069963"/>
    <lineage>
        <taxon>Bacteria</taxon>
        <taxon>Bacillati</taxon>
        <taxon>Actinomycetota</taxon>
        <taxon>Actinomycetes</taxon>
        <taxon>Micrococcales</taxon>
        <taxon>Intrasporangiaceae</taxon>
        <taxon>Janibacter</taxon>
    </lineage>
</organism>
<dbReference type="PIRSF" id="PIRSF018005">
    <property type="entry name" value="UCP018005"/>
    <property type="match status" value="1"/>
</dbReference>
<dbReference type="InterPro" id="IPR029063">
    <property type="entry name" value="SAM-dependent_MTases_sf"/>
</dbReference>
<comment type="caution">
    <text evidence="4">The sequence shown here is derived from an EMBL/GenBank/DDBJ whole genome shotgun (WGS) entry which is preliminary data.</text>
</comment>
<dbReference type="GO" id="GO:0052706">
    <property type="term" value="F:L-histidine N(alpha)-methyltransferase activity"/>
    <property type="evidence" value="ECO:0007669"/>
    <property type="project" value="UniProtKB-EC"/>
</dbReference>
<evidence type="ECO:0000313" key="5">
    <source>
        <dbReference type="Proteomes" id="UP000592181"/>
    </source>
</evidence>
<dbReference type="SUPFAM" id="SSF53335">
    <property type="entry name" value="S-adenosyl-L-methionine-dependent methyltransferases"/>
    <property type="match status" value="1"/>
</dbReference>
<protein>
    <submittedName>
        <fullName evidence="4">L-histidine N-alpha-methyltransferase</fullName>
        <ecNumber evidence="4">2.1.1.44</ecNumber>
    </submittedName>
</protein>
<keyword evidence="1 4" id="KW-0489">Methyltransferase</keyword>
<dbReference type="PANTHER" id="PTHR43397">
    <property type="entry name" value="ERGOTHIONEINE BIOSYNTHESIS PROTEIN 1"/>
    <property type="match status" value="1"/>
</dbReference>
<dbReference type="Proteomes" id="UP000592181">
    <property type="component" value="Unassembled WGS sequence"/>
</dbReference>
<gene>
    <name evidence="4" type="ORF">BJY28_001295</name>
</gene>
<sequence>MSRAELEADLREGLWRDPPRLPPRWFYDERGSRLFDDITRLPEYYPTRAEAEILAARSPEIVRVSGATSVHELGAGMSTKTRVLLDALTSAAGTGADDGAGSDGEGLLFAPLDISREVLLESAEELRREYPMLTVEPAVSDFHDLPPLAGEPGRRLLLFLGGTIGNFEEAERAAFLDRVRSALSPGDHLLLGADLVKDPARLVAAYDDAAGVTADFDLNLIDVVRRTTAAEGLRREDFAHQAVWDEDASRVEMRLVARRDVAATFPGLGRTWRLAQGDHLRTEISRKFRLDELRDALAQHAFDPVESWTDEAEDFSLTLARAAVDATA</sequence>
<proteinExistence type="predicted"/>
<dbReference type="NCBIfam" id="TIGR03438">
    <property type="entry name" value="egtD_ergothio"/>
    <property type="match status" value="1"/>
</dbReference>
<dbReference type="EMBL" id="JACBZX010000001">
    <property type="protein sequence ID" value="NYG36826.1"/>
    <property type="molecule type" value="Genomic_DNA"/>
</dbReference>
<evidence type="ECO:0000259" key="3">
    <source>
        <dbReference type="Pfam" id="PF10017"/>
    </source>
</evidence>
<evidence type="ECO:0000256" key="1">
    <source>
        <dbReference type="ARBA" id="ARBA00022603"/>
    </source>
</evidence>
<dbReference type="RefSeq" id="WP_179462275.1">
    <property type="nucleotide sequence ID" value="NZ_JACBZX010000001.1"/>
</dbReference>